<gene>
    <name evidence="7" type="ORF">GCM10011320_46040</name>
</gene>
<evidence type="ECO:0000256" key="5">
    <source>
        <dbReference type="ARBA" id="ARBA00023136"/>
    </source>
</evidence>
<evidence type="ECO:0000313" key="8">
    <source>
        <dbReference type="Proteomes" id="UP000661507"/>
    </source>
</evidence>
<name>A0A917NVM2_9PROT</name>
<feature type="transmembrane region" description="Helical" evidence="6">
    <location>
        <begin position="216"/>
        <end position="236"/>
    </location>
</feature>
<comment type="caution">
    <text evidence="7">The sequence shown here is derived from an EMBL/GenBank/DDBJ whole genome shotgun (WGS) entry which is preliminary data.</text>
</comment>
<proteinExistence type="predicted"/>
<feature type="transmembrane region" description="Helical" evidence="6">
    <location>
        <begin position="291"/>
        <end position="312"/>
    </location>
</feature>
<feature type="transmembrane region" description="Helical" evidence="6">
    <location>
        <begin position="39"/>
        <end position="59"/>
    </location>
</feature>
<dbReference type="InterPro" id="IPR043428">
    <property type="entry name" value="LivM-like"/>
</dbReference>
<feature type="transmembrane region" description="Helical" evidence="6">
    <location>
        <begin position="256"/>
        <end position="279"/>
    </location>
</feature>
<keyword evidence="5 6" id="KW-0472">Membrane</keyword>
<dbReference type="CDD" id="cd06581">
    <property type="entry name" value="TM_PBP1_LivM_like"/>
    <property type="match status" value="1"/>
</dbReference>
<comment type="subcellular location">
    <subcellularLocation>
        <location evidence="1">Cell membrane</location>
        <topology evidence="1">Multi-pass membrane protein</topology>
    </subcellularLocation>
</comment>
<dbReference type="RefSeq" id="WP_188971187.1">
    <property type="nucleotide sequence ID" value="NZ_BMKW01000012.1"/>
</dbReference>
<evidence type="ECO:0000256" key="6">
    <source>
        <dbReference type="SAM" id="Phobius"/>
    </source>
</evidence>
<feature type="transmembrane region" description="Helical" evidence="6">
    <location>
        <begin position="127"/>
        <end position="149"/>
    </location>
</feature>
<dbReference type="PANTHER" id="PTHR30482">
    <property type="entry name" value="HIGH-AFFINITY BRANCHED-CHAIN AMINO ACID TRANSPORT SYSTEM PERMEASE"/>
    <property type="match status" value="1"/>
</dbReference>
<evidence type="ECO:0000256" key="3">
    <source>
        <dbReference type="ARBA" id="ARBA00022692"/>
    </source>
</evidence>
<keyword evidence="8" id="KW-1185">Reference proteome</keyword>
<dbReference type="InterPro" id="IPR001851">
    <property type="entry name" value="ABC_transp_permease"/>
</dbReference>
<organism evidence="7 8">
    <name type="scientific">Neoroseomonas lacus</name>
    <dbReference type="NCBI Taxonomy" id="287609"/>
    <lineage>
        <taxon>Bacteria</taxon>
        <taxon>Pseudomonadati</taxon>
        <taxon>Pseudomonadota</taxon>
        <taxon>Alphaproteobacteria</taxon>
        <taxon>Acetobacterales</taxon>
        <taxon>Acetobacteraceae</taxon>
        <taxon>Neoroseomonas</taxon>
    </lineage>
</organism>
<keyword evidence="2" id="KW-1003">Cell membrane</keyword>
<evidence type="ECO:0000313" key="7">
    <source>
        <dbReference type="EMBL" id="GGJ33145.1"/>
    </source>
</evidence>
<dbReference type="AlphaFoldDB" id="A0A917NVM2"/>
<feature type="transmembrane region" description="Helical" evidence="6">
    <location>
        <begin position="71"/>
        <end position="88"/>
    </location>
</feature>
<reference evidence="7" key="2">
    <citation type="submission" date="2020-09" db="EMBL/GenBank/DDBJ databases">
        <authorList>
            <person name="Sun Q."/>
            <person name="Zhou Y."/>
        </authorList>
    </citation>
    <scope>NUCLEOTIDE SEQUENCE</scope>
    <source>
        <strain evidence="7">CGMCC 1.3617</strain>
    </source>
</reference>
<dbReference type="Proteomes" id="UP000661507">
    <property type="component" value="Unassembled WGS sequence"/>
</dbReference>
<evidence type="ECO:0000256" key="1">
    <source>
        <dbReference type="ARBA" id="ARBA00004651"/>
    </source>
</evidence>
<keyword evidence="3 6" id="KW-0812">Transmembrane</keyword>
<dbReference type="Pfam" id="PF02653">
    <property type="entry name" value="BPD_transp_2"/>
    <property type="match status" value="1"/>
</dbReference>
<dbReference type="GO" id="GO:0015658">
    <property type="term" value="F:branched-chain amino acid transmembrane transporter activity"/>
    <property type="evidence" value="ECO:0007669"/>
    <property type="project" value="InterPro"/>
</dbReference>
<dbReference type="EMBL" id="BMKW01000012">
    <property type="protein sequence ID" value="GGJ33145.1"/>
    <property type="molecule type" value="Genomic_DNA"/>
</dbReference>
<accession>A0A917NVM2</accession>
<evidence type="ECO:0000256" key="2">
    <source>
        <dbReference type="ARBA" id="ARBA00022475"/>
    </source>
</evidence>
<feature type="transmembrane region" description="Helical" evidence="6">
    <location>
        <begin position="12"/>
        <end position="33"/>
    </location>
</feature>
<dbReference type="PANTHER" id="PTHR30482:SF10">
    <property type="entry name" value="HIGH-AFFINITY BRANCHED-CHAIN AMINO ACID TRANSPORT PROTEIN BRAE"/>
    <property type="match status" value="1"/>
</dbReference>
<feature type="transmembrane region" description="Helical" evidence="6">
    <location>
        <begin position="94"/>
        <end position="115"/>
    </location>
</feature>
<dbReference type="GO" id="GO:0005886">
    <property type="term" value="C:plasma membrane"/>
    <property type="evidence" value="ECO:0007669"/>
    <property type="project" value="UniProtKB-SubCell"/>
</dbReference>
<evidence type="ECO:0000256" key="4">
    <source>
        <dbReference type="ARBA" id="ARBA00022989"/>
    </source>
</evidence>
<protein>
    <submittedName>
        <fullName evidence="7">Amino acid ABC transporter permease</fullName>
    </submittedName>
</protein>
<feature type="transmembrane region" description="Helical" evidence="6">
    <location>
        <begin position="169"/>
        <end position="187"/>
    </location>
</feature>
<reference evidence="7" key="1">
    <citation type="journal article" date="2014" name="Int. J. Syst. Evol. Microbiol.">
        <title>Complete genome sequence of Corynebacterium casei LMG S-19264T (=DSM 44701T), isolated from a smear-ripened cheese.</title>
        <authorList>
            <consortium name="US DOE Joint Genome Institute (JGI-PGF)"/>
            <person name="Walter F."/>
            <person name="Albersmeier A."/>
            <person name="Kalinowski J."/>
            <person name="Ruckert C."/>
        </authorList>
    </citation>
    <scope>NUCLEOTIDE SEQUENCE</scope>
    <source>
        <strain evidence="7">CGMCC 1.3617</strain>
    </source>
</reference>
<keyword evidence="4 6" id="KW-1133">Transmembrane helix</keyword>
<sequence length="332" mass="34721">MSAQIAARALTRGVGNLVLGVLALAALLCWPLLVDNVFYQRIGALVMLSALSASAWNLVGGYAGQISIGHVLFFGCGAYASLLGYTWFEWAPMVGAPVGIALSLLLATIVGTPTLRLKGHYFSMATIALAELARIIVVNSPVLGGGVGVSGPALPRSMADLSFISPVPYYYIFGGVLAVLLLFTWQMSRSRMGYYLRAIRGQERAARSLGVPAPRFKLYALLVSAGFTSLAGSLYATMVGFVDPDSGFGILLSVKMVIAAALGGAGTLFGPLVGAALLVPLEEFTNAMFGGGGTGITYVVYGAIIVFISRFAPGGLAEILTRLQAWRARRAG</sequence>